<keyword evidence="1" id="KW-0812">Transmembrane</keyword>
<organism evidence="2 3">
    <name type="scientific">Candidatus Xenolissoclinum pacificiensis L6</name>
    <dbReference type="NCBI Taxonomy" id="1401685"/>
    <lineage>
        <taxon>Bacteria</taxon>
        <taxon>Pseudomonadati</taxon>
        <taxon>Pseudomonadota</taxon>
        <taxon>Alphaproteobacteria</taxon>
        <taxon>Rickettsiales</taxon>
        <taxon>Anaplasmataceae</taxon>
        <taxon>Candidatus Xenolissoclinum</taxon>
    </lineage>
</organism>
<keyword evidence="1" id="KW-0472">Membrane</keyword>
<dbReference type="EMBL" id="AXCJ01000005">
    <property type="protein sequence ID" value="ETO91471.1"/>
    <property type="molecule type" value="Genomic_DNA"/>
</dbReference>
<evidence type="ECO:0000256" key="1">
    <source>
        <dbReference type="SAM" id="Phobius"/>
    </source>
</evidence>
<comment type="caution">
    <text evidence="2">The sequence shown here is derived from an EMBL/GenBank/DDBJ whole genome shotgun (WGS) entry which is preliminary data.</text>
</comment>
<feature type="transmembrane region" description="Helical" evidence="1">
    <location>
        <begin position="83"/>
        <end position="104"/>
    </location>
</feature>
<dbReference type="Proteomes" id="UP000018951">
    <property type="component" value="Unassembled WGS sequence"/>
</dbReference>
<evidence type="ECO:0000313" key="3">
    <source>
        <dbReference type="Proteomes" id="UP000018951"/>
    </source>
</evidence>
<accession>W2UZ93</accession>
<dbReference type="AlphaFoldDB" id="W2UZ93"/>
<keyword evidence="1" id="KW-1133">Transmembrane helix</keyword>
<reference evidence="2 3" key="1">
    <citation type="journal article" date="2013" name="PLoS ONE">
        <title>Bacterial endosymbiosis in a chordate host: long-term co-evolution and conservation of secondary metabolism.</title>
        <authorList>
            <person name="Kwan J.C."/>
            <person name="Schmidt E.W."/>
        </authorList>
    </citation>
    <scope>NUCLEOTIDE SEQUENCE [LARGE SCALE GENOMIC DNA]</scope>
    <source>
        <strain evidence="3">L6</strain>
    </source>
</reference>
<gene>
    <name evidence="2" type="ORF">P857_386</name>
</gene>
<proteinExistence type="predicted"/>
<keyword evidence="3" id="KW-1185">Reference proteome</keyword>
<sequence length="135" mass="14236">MSISENLFHTIASSCQVKKSRGDQNKISGTLASVASKIISNTVNFTGGIIGSMLINLPGSSGLPVDQDLGDTVSQDEVADPKYVLAGACIGMGFGIVVVGCVMLHKARCCIDFWFTEADVVDIDHDVPVGRDHPL</sequence>
<protein>
    <submittedName>
        <fullName evidence="2">Uncharacterized protein</fullName>
    </submittedName>
</protein>
<evidence type="ECO:0000313" key="2">
    <source>
        <dbReference type="EMBL" id="ETO91471.1"/>
    </source>
</evidence>
<name>W2UZ93_9RICK</name>